<dbReference type="FunFam" id="2.60.40.2840:FF:000003">
    <property type="entry name" value="Phosphatidylinositol 4,5-bisphosphate 5-phosphatase A"/>
    <property type="match status" value="1"/>
</dbReference>
<dbReference type="InterPro" id="IPR041611">
    <property type="entry name" value="SKICH"/>
</dbReference>
<dbReference type="SUPFAM" id="SSF56219">
    <property type="entry name" value="DNase I-like"/>
    <property type="match status" value="1"/>
</dbReference>
<dbReference type="GeneID" id="114792526"/>
<comment type="similarity">
    <text evidence="1">Belongs to the inositol 1,4,5-trisphosphate 5-phosphatase type II family.</text>
</comment>
<feature type="compositionally biased region" description="Low complexity" evidence="2">
    <location>
        <begin position="13"/>
        <end position="27"/>
    </location>
</feature>
<dbReference type="AlphaFoldDB" id="A0AAY4AAS0"/>
<evidence type="ECO:0000256" key="2">
    <source>
        <dbReference type="SAM" id="MobiDB-lite"/>
    </source>
</evidence>
<dbReference type="GO" id="GO:0034485">
    <property type="term" value="F:phosphatidylinositol-3,4,5-trisphosphate 5-phosphatase activity"/>
    <property type="evidence" value="ECO:0007669"/>
    <property type="project" value="TreeGrafter"/>
</dbReference>
<dbReference type="GO" id="GO:0046856">
    <property type="term" value="P:phosphatidylinositol dephosphorylation"/>
    <property type="evidence" value="ECO:0007669"/>
    <property type="project" value="InterPro"/>
</dbReference>
<feature type="domain" description="Inositol polyphosphate-related phosphatase" evidence="3">
    <location>
        <begin position="81"/>
        <end position="412"/>
    </location>
</feature>
<dbReference type="InterPro" id="IPR046985">
    <property type="entry name" value="IP5"/>
</dbReference>
<keyword evidence="5" id="KW-1185">Reference proteome</keyword>
<dbReference type="Proteomes" id="UP000694580">
    <property type="component" value="Chromosome 6"/>
</dbReference>
<evidence type="ECO:0000259" key="3">
    <source>
        <dbReference type="SMART" id="SM00128"/>
    </source>
</evidence>
<evidence type="ECO:0000313" key="5">
    <source>
        <dbReference type="Proteomes" id="UP000694580"/>
    </source>
</evidence>
<reference evidence="4" key="3">
    <citation type="submission" date="2025-09" db="UniProtKB">
        <authorList>
            <consortium name="Ensembl"/>
        </authorList>
    </citation>
    <scope>IDENTIFICATION</scope>
</reference>
<feature type="region of interest" description="Disordered" evidence="2">
    <location>
        <begin position="1"/>
        <end position="27"/>
    </location>
</feature>
<feature type="compositionally biased region" description="Basic and acidic residues" evidence="2">
    <location>
        <begin position="1"/>
        <end position="12"/>
    </location>
</feature>
<evidence type="ECO:0000313" key="4">
    <source>
        <dbReference type="Ensembl" id="ENSDCDP00010004316.1"/>
    </source>
</evidence>
<dbReference type="InterPro" id="IPR000300">
    <property type="entry name" value="IPPc"/>
</dbReference>
<dbReference type="Gene3D" id="3.60.10.10">
    <property type="entry name" value="Endonuclease/exonuclease/phosphatase"/>
    <property type="match status" value="1"/>
</dbReference>
<dbReference type="GO" id="GO:0005783">
    <property type="term" value="C:endoplasmic reticulum"/>
    <property type="evidence" value="ECO:0007669"/>
    <property type="project" value="TreeGrafter"/>
</dbReference>
<dbReference type="Pfam" id="PF17751">
    <property type="entry name" value="SKICH"/>
    <property type="match status" value="1"/>
</dbReference>
<dbReference type="InterPro" id="IPR036691">
    <property type="entry name" value="Endo/exonu/phosph_ase_sf"/>
</dbReference>
<dbReference type="FunFam" id="3.60.10.10:FF:000066">
    <property type="entry name" value="Inositol polyphosphate-5-phosphatase Kb"/>
    <property type="match status" value="1"/>
</dbReference>
<dbReference type="GO" id="GO:0004439">
    <property type="term" value="F:phosphatidylinositol-4,5-bisphosphate 5-phosphatase activity"/>
    <property type="evidence" value="ECO:0007669"/>
    <property type="project" value="TreeGrafter"/>
</dbReference>
<sequence length="539" mass="61574">MAELPEPPRLRSDSSSTTTSQSTSGRQQLRQRLSQLLTCMEDLSSDDEVNEEVSRTLDEAFQLCGSRWSGREFFRCCQRPTTLRLHMVTWNVATAEPPADISSLLQLDSQTSTDLYIIGLQEVRATPIKYISDLIMDDSWSYLLMSTLAPKGYVKVTSVRMQGLLLLFFAQQAHLPFIRDIETTYTRTGFFGYWGNKGGVSVRFSLYGHMLCFLNCHLMAHMGYTLQRVDEFEYILDMQSFDLVNTPQILDHNVVFWFGDLNFRIADHGLHFLRSCINSGRFHLLWERDQLTMMKKKEPLLQEFEEGPLHFRPTYKFNPFSDTYDTSPESAWIGFTGKKRKPAWTDRILWRVKPKAATDEDEKLSSASSLDEHEESSIKVTQDVYTCNMEYGVSDHKPVMGIFTVEMNKKFETPLVNVAADGQWSADEDAVLSYTILETFPSSTSDWIGLYKIGFKSPQDFAAFAWVKDNEVPKIGEVVKIYMNKDKIPLLSGEYVLGYVGYNTQSIVGLSLPFQIMESKQAVLEGLLSEDLNGLNKAY</sequence>
<dbReference type="GO" id="GO:0045719">
    <property type="term" value="P:negative regulation of glycogen biosynthetic process"/>
    <property type="evidence" value="ECO:0007669"/>
    <property type="project" value="TreeGrafter"/>
</dbReference>
<dbReference type="SMART" id="SM00128">
    <property type="entry name" value="IPPc"/>
    <property type="match status" value="1"/>
</dbReference>
<dbReference type="Ensembl" id="ENSDCDT00010004470.1">
    <property type="protein sequence ID" value="ENSDCDP00010004316.1"/>
    <property type="gene ID" value="ENSDCDG00010001899.1"/>
</dbReference>
<dbReference type="GO" id="GO:0046627">
    <property type="term" value="P:negative regulation of insulin receptor signaling pathway"/>
    <property type="evidence" value="ECO:0007669"/>
    <property type="project" value="TreeGrafter"/>
</dbReference>
<dbReference type="Gene3D" id="2.60.40.2840">
    <property type="match status" value="1"/>
</dbReference>
<name>A0AAY4AAS0_9TELE</name>
<organism evidence="4 5">
    <name type="scientific">Denticeps clupeoides</name>
    <name type="common">denticle herring</name>
    <dbReference type="NCBI Taxonomy" id="299321"/>
    <lineage>
        <taxon>Eukaryota</taxon>
        <taxon>Metazoa</taxon>
        <taxon>Chordata</taxon>
        <taxon>Craniata</taxon>
        <taxon>Vertebrata</taxon>
        <taxon>Euteleostomi</taxon>
        <taxon>Actinopterygii</taxon>
        <taxon>Neopterygii</taxon>
        <taxon>Teleostei</taxon>
        <taxon>Clupei</taxon>
        <taxon>Clupeiformes</taxon>
        <taxon>Denticipitoidei</taxon>
        <taxon>Denticipitidae</taxon>
        <taxon>Denticeps</taxon>
    </lineage>
</organism>
<reference evidence="4" key="2">
    <citation type="submission" date="2025-08" db="UniProtKB">
        <authorList>
            <consortium name="Ensembl"/>
        </authorList>
    </citation>
    <scope>IDENTIFICATION</scope>
</reference>
<dbReference type="GO" id="GO:0016312">
    <property type="term" value="F:inositol bisphosphate phosphatase activity"/>
    <property type="evidence" value="ECO:0007669"/>
    <property type="project" value="TreeGrafter"/>
</dbReference>
<evidence type="ECO:0000256" key="1">
    <source>
        <dbReference type="ARBA" id="ARBA00005910"/>
    </source>
</evidence>
<dbReference type="PANTHER" id="PTHR11200:SF299">
    <property type="entry name" value="INOSITOL POLYPHOSPHATE 5-PHOSPHATASE K ISOFORM X3"/>
    <property type="match status" value="1"/>
</dbReference>
<gene>
    <name evidence="4" type="primary">inpp5kb</name>
</gene>
<dbReference type="GO" id="GO:0001726">
    <property type="term" value="C:ruffle"/>
    <property type="evidence" value="ECO:0007669"/>
    <property type="project" value="TreeGrafter"/>
</dbReference>
<dbReference type="GeneTree" id="ENSGT00940000156538"/>
<dbReference type="GO" id="GO:0051898">
    <property type="term" value="P:negative regulation of phosphatidylinositol 3-kinase/protein kinase B signal transduction"/>
    <property type="evidence" value="ECO:0007669"/>
    <property type="project" value="TreeGrafter"/>
</dbReference>
<dbReference type="Pfam" id="PF22669">
    <property type="entry name" value="Exo_endo_phos2"/>
    <property type="match status" value="1"/>
</dbReference>
<dbReference type="RefSeq" id="XP_028839589.1">
    <property type="nucleotide sequence ID" value="XM_028983756.1"/>
</dbReference>
<reference evidence="4 5" key="1">
    <citation type="submission" date="2020-06" db="EMBL/GenBank/DDBJ databases">
        <authorList>
            <consortium name="Wellcome Sanger Institute Data Sharing"/>
        </authorList>
    </citation>
    <scope>NUCLEOTIDE SEQUENCE [LARGE SCALE GENOMIC DNA]</scope>
</reference>
<dbReference type="CDD" id="cd09094">
    <property type="entry name" value="INPP5c_INPP5J-like"/>
    <property type="match status" value="1"/>
</dbReference>
<protein>
    <recommendedName>
        <fullName evidence="3">Inositol polyphosphate-related phosphatase domain-containing protein</fullName>
    </recommendedName>
</protein>
<proteinExistence type="inferred from homology"/>
<dbReference type="GO" id="GO:0005886">
    <property type="term" value="C:plasma membrane"/>
    <property type="evidence" value="ECO:0007669"/>
    <property type="project" value="TreeGrafter"/>
</dbReference>
<accession>A0AAY4AAS0</accession>
<dbReference type="PANTHER" id="PTHR11200">
    <property type="entry name" value="INOSITOL 5-PHOSPHATASE"/>
    <property type="match status" value="1"/>
</dbReference>